<reference evidence="2 3" key="1">
    <citation type="journal article" date="2015" name="Stand. Genomic Sci.">
        <title>High quality draft genome sequence of the moderately halophilic bacterium Pontibacillus yanchengensis Y32(T) and comparison among Pontibacillus genomes.</title>
        <authorList>
            <person name="Huang J."/>
            <person name="Qiao Z.X."/>
            <person name="Tang J.W."/>
            <person name="Wang G."/>
        </authorList>
    </citation>
    <scope>NUCLEOTIDE SEQUENCE [LARGE SCALE GENOMIC DNA]</scope>
    <source>
        <strain evidence="2 3">Y32</strain>
    </source>
</reference>
<organism evidence="2 3">
    <name type="scientific">Pontibacillus yanchengensis Y32</name>
    <dbReference type="NCBI Taxonomy" id="1385514"/>
    <lineage>
        <taxon>Bacteria</taxon>
        <taxon>Bacillati</taxon>
        <taxon>Bacillota</taxon>
        <taxon>Bacilli</taxon>
        <taxon>Bacillales</taxon>
        <taxon>Bacillaceae</taxon>
        <taxon>Pontibacillus</taxon>
    </lineage>
</organism>
<evidence type="ECO:0000313" key="3">
    <source>
        <dbReference type="Proteomes" id="UP000030147"/>
    </source>
</evidence>
<accession>A0A0A2TKD5</accession>
<name>A0A0A2TKD5_9BACI</name>
<dbReference type="EMBL" id="AVBF01000001">
    <property type="protein sequence ID" value="KGP74551.1"/>
    <property type="molecule type" value="Genomic_DNA"/>
</dbReference>
<dbReference type="OrthoDB" id="2897530at2"/>
<keyword evidence="1" id="KW-0175">Coiled coil</keyword>
<comment type="caution">
    <text evidence="2">The sequence shown here is derived from an EMBL/GenBank/DDBJ whole genome shotgun (WGS) entry which is preliminary data.</text>
</comment>
<evidence type="ECO:0000256" key="1">
    <source>
        <dbReference type="SAM" id="Coils"/>
    </source>
</evidence>
<proteinExistence type="predicted"/>
<dbReference type="eggNOG" id="ENOG5033I81">
    <property type="taxonomic scope" value="Bacteria"/>
</dbReference>
<keyword evidence="3" id="KW-1185">Reference proteome</keyword>
<sequence length="84" mass="9605">MSKEKKQDKAKAQEESEEWLEELLGLDKEEVFIDFKCKECGEIDKVPEYVIDEFSVDLKPGEEVELHCPVCNGTITRAKDAPSE</sequence>
<dbReference type="Proteomes" id="UP000030147">
    <property type="component" value="Unassembled WGS sequence"/>
</dbReference>
<protein>
    <submittedName>
        <fullName evidence="2">Uncharacterized protein</fullName>
    </submittedName>
</protein>
<evidence type="ECO:0000313" key="2">
    <source>
        <dbReference type="EMBL" id="KGP74551.1"/>
    </source>
</evidence>
<feature type="coiled-coil region" evidence="1">
    <location>
        <begin position="2"/>
        <end position="29"/>
    </location>
</feature>
<gene>
    <name evidence="2" type="ORF">N782_00210</name>
</gene>
<dbReference type="AlphaFoldDB" id="A0A0A2TKD5"/>
<dbReference type="RefSeq" id="WP_052111067.1">
    <property type="nucleotide sequence ID" value="NZ_AVBF01000001.1"/>
</dbReference>